<dbReference type="InterPro" id="IPR016040">
    <property type="entry name" value="NAD(P)-bd_dom"/>
</dbReference>
<dbReference type="eggNOG" id="COG0702">
    <property type="taxonomic scope" value="Bacteria"/>
</dbReference>
<evidence type="ECO:0000313" key="3">
    <source>
        <dbReference type="Proteomes" id="UP000010445"/>
    </source>
</evidence>
<dbReference type="Pfam" id="PF13460">
    <property type="entry name" value="NAD_binding_10"/>
    <property type="match status" value="1"/>
</dbReference>
<gene>
    <name evidence="2" type="ORF">HMPREF9997_00741</name>
</gene>
<comment type="caution">
    <text evidence="2">The sequence shown here is derived from an EMBL/GenBank/DDBJ whole genome shotgun (WGS) entry which is preliminary data.</text>
</comment>
<protein>
    <submittedName>
        <fullName evidence="2">NAD dependent epimerase/dehydratase family protein</fullName>
    </submittedName>
</protein>
<name>L1MK96_9CORY</name>
<dbReference type="PANTHER" id="PTHR12126">
    <property type="entry name" value="NADH-UBIQUINONE OXIDOREDUCTASE 39 KDA SUBUNIT-RELATED"/>
    <property type="match status" value="1"/>
</dbReference>
<dbReference type="Gene3D" id="3.40.50.720">
    <property type="entry name" value="NAD(P)-binding Rossmann-like Domain"/>
    <property type="match status" value="1"/>
</dbReference>
<evidence type="ECO:0000313" key="2">
    <source>
        <dbReference type="EMBL" id="EKX91369.1"/>
    </source>
</evidence>
<keyword evidence="3" id="KW-1185">Reference proteome</keyword>
<dbReference type="Proteomes" id="UP000010445">
    <property type="component" value="Unassembled WGS sequence"/>
</dbReference>
<evidence type="ECO:0000259" key="1">
    <source>
        <dbReference type="Pfam" id="PF13460"/>
    </source>
</evidence>
<dbReference type="EMBL" id="AMEM01000012">
    <property type="protein sequence ID" value="EKX91369.1"/>
    <property type="molecule type" value="Genomic_DNA"/>
</dbReference>
<dbReference type="OrthoDB" id="9774199at2"/>
<dbReference type="InterPro" id="IPR051207">
    <property type="entry name" value="ComplexI_NDUFA9_subunit"/>
</dbReference>
<dbReference type="RefSeq" id="WP_006062985.1">
    <property type="nucleotide sequence ID" value="NZ_KB290828.1"/>
</dbReference>
<organism evidence="2 3">
    <name type="scientific">Corynebacterium durum F0235</name>
    <dbReference type="NCBI Taxonomy" id="1035195"/>
    <lineage>
        <taxon>Bacteria</taxon>
        <taxon>Bacillati</taxon>
        <taxon>Actinomycetota</taxon>
        <taxon>Actinomycetes</taxon>
        <taxon>Mycobacteriales</taxon>
        <taxon>Corynebacteriaceae</taxon>
        <taxon>Corynebacterium</taxon>
    </lineage>
</organism>
<reference evidence="2 3" key="1">
    <citation type="submission" date="2012-05" db="EMBL/GenBank/DDBJ databases">
        <authorList>
            <person name="Weinstock G."/>
            <person name="Sodergren E."/>
            <person name="Lobos E.A."/>
            <person name="Fulton L."/>
            <person name="Fulton R."/>
            <person name="Courtney L."/>
            <person name="Fronick C."/>
            <person name="O'Laughlin M."/>
            <person name="Godfrey J."/>
            <person name="Wilson R.M."/>
            <person name="Miner T."/>
            <person name="Farmer C."/>
            <person name="Delehaunty K."/>
            <person name="Cordes M."/>
            <person name="Minx P."/>
            <person name="Tomlinson C."/>
            <person name="Chen J."/>
            <person name="Wollam A."/>
            <person name="Pepin K.H."/>
            <person name="Bhonagiri V."/>
            <person name="Zhang X."/>
            <person name="Suruliraj S."/>
            <person name="Warren W."/>
            <person name="Mitreva M."/>
            <person name="Mardis E.R."/>
            <person name="Wilson R.K."/>
        </authorList>
    </citation>
    <scope>NUCLEOTIDE SEQUENCE [LARGE SCALE GENOMIC DNA]</scope>
    <source>
        <strain evidence="2 3">F0235</strain>
    </source>
</reference>
<accession>L1MK96</accession>
<dbReference type="PANTHER" id="PTHR12126:SF11">
    <property type="entry name" value="NADH DEHYDROGENASE [UBIQUINONE] 1 ALPHA SUBCOMPLEX SUBUNIT 9, MITOCHONDRIAL"/>
    <property type="match status" value="1"/>
</dbReference>
<dbReference type="InterPro" id="IPR036291">
    <property type="entry name" value="NAD(P)-bd_dom_sf"/>
</dbReference>
<feature type="domain" description="NAD(P)-binding" evidence="1">
    <location>
        <begin position="8"/>
        <end position="196"/>
    </location>
</feature>
<dbReference type="GO" id="GO:0044877">
    <property type="term" value="F:protein-containing complex binding"/>
    <property type="evidence" value="ECO:0007669"/>
    <property type="project" value="TreeGrafter"/>
</dbReference>
<dbReference type="AlphaFoldDB" id="L1MK96"/>
<dbReference type="SUPFAM" id="SSF51735">
    <property type="entry name" value="NAD(P)-binding Rossmann-fold domains"/>
    <property type="match status" value="1"/>
</dbReference>
<sequence>MPTTLVAGATGYLGRYIVAELHRRGHTVRAIVRDRGRAAVEGAYGAPSLDGLVDDWAVGNVTDSVFTQDVAAGVDHVVSALGVTRQKADPWNIDNRANQSILASALRHGASSFTYINALGAETCPAELTRAKTAFARALKSADIRSTVINPSAYFSDAAELLTMAKRGLVPLFEPDTRLNPIHGADLAAYTVEQLEQGSTGSFDIGGPDIFTWKELATTAFQAVGKKPSIVKVPGWTLPPVLGFVGLFNSRLADTIRFATWSMQHDCVAPTTGTHHIADFYRE</sequence>
<proteinExistence type="predicted"/>
<dbReference type="HOGENOM" id="CLU_007383_6_6_11"/>
<dbReference type="PATRIC" id="fig|1035195.3.peg.661"/>
<dbReference type="STRING" id="1035195.HMPREF9997_00741"/>